<dbReference type="GO" id="GO:0140326">
    <property type="term" value="F:ATPase-coupled intramembrane lipid transporter activity"/>
    <property type="evidence" value="ECO:0007669"/>
    <property type="project" value="UniProtKB-EC"/>
</dbReference>
<feature type="transmembrane region" description="Helical" evidence="18">
    <location>
        <begin position="923"/>
        <end position="944"/>
    </location>
</feature>
<feature type="binding site" evidence="16">
    <location>
        <position position="348"/>
    </location>
    <ligand>
        <name>ATP</name>
        <dbReference type="ChEBI" id="CHEBI:30616"/>
    </ligand>
</feature>
<dbReference type="GO" id="GO:0000287">
    <property type="term" value="F:magnesium ion binding"/>
    <property type="evidence" value="ECO:0007669"/>
    <property type="project" value="UniProtKB-UniRule"/>
</dbReference>
<evidence type="ECO:0000256" key="10">
    <source>
        <dbReference type="ARBA" id="ARBA00022967"/>
    </source>
</evidence>
<feature type="transmembrane region" description="Helical" evidence="18">
    <location>
        <begin position="287"/>
        <end position="307"/>
    </location>
</feature>
<feature type="active site" description="4-aspartylphosphate intermediate" evidence="15">
    <location>
        <position position="347"/>
    </location>
</feature>
<keyword evidence="10 18" id="KW-1278">Translocase</keyword>
<evidence type="ECO:0000256" key="16">
    <source>
        <dbReference type="PIRSR" id="PIRSR606539-2"/>
    </source>
</evidence>
<name>A0A0B2VAU9_TOXCA</name>
<feature type="binding site" evidence="17">
    <location>
        <position position="762"/>
    </location>
    <ligand>
        <name>Mg(2+)</name>
        <dbReference type="ChEBI" id="CHEBI:18420"/>
    </ligand>
</feature>
<evidence type="ECO:0000256" key="18">
    <source>
        <dbReference type="RuleBase" id="RU362033"/>
    </source>
</evidence>
<evidence type="ECO:0000259" key="19">
    <source>
        <dbReference type="Pfam" id="PF16209"/>
    </source>
</evidence>
<dbReference type="EMBL" id="JPKZ01002073">
    <property type="protein sequence ID" value="KHN78633.1"/>
    <property type="molecule type" value="Genomic_DNA"/>
</dbReference>
<dbReference type="SUPFAM" id="SSF56784">
    <property type="entry name" value="HAD-like"/>
    <property type="match status" value="2"/>
</dbReference>
<feature type="transmembrane region" description="Helical" evidence="18">
    <location>
        <begin position="983"/>
        <end position="1003"/>
    </location>
</feature>
<evidence type="ECO:0000256" key="6">
    <source>
        <dbReference type="ARBA" id="ARBA00022723"/>
    </source>
</evidence>
<dbReference type="Gene3D" id="3.40.50.1000">
    <property type="entry name" value="HAD superfamily/HAD-like"/>
    <property type="match status" value="2"/>
</dbReference>
<evidence type="ECO:0000256" key="14">
    <source>
        <dbReference type="ARBA" id="ARBA00034036"/>
    </source>
</evidence>
<keyword evidence="5 18" id="KW-0812">Transmembrane</keyword>
<dbReference type="PANTHER" id="PTHR24092:SF5">
    <property type="entry name" value="PHOSPHOLIPID-TRANSPORTING ATPASE"/>
    <property type="match status" value="1"/>
</dbReference>
<feature type="binding site" evidence="16">
    <location>
        <position position="471"/>
    </location>
    <ligand>
        <name>ATP</name>
        <dbReference type="ChEBI" id="CHEBI:30616"/>
    </ligand>
</feature>
<dbReference type="InterPro" id="IPR001757">
    <property type="entry name" value="P_typ_ATPase"/>
</dbReference>
<keyword evidence="12" id="KW-0445">Lipid transport</keyword>
<feature type="transmembrane region" description="Helical" evidence="18">
    <location>
        <begin position="951"/>
        <end position="971"/>
    </location>
</feature>
<accession>A0A0B2VAU9</accession>
<dbReference type="FunFam" id="3.40.50.1000:FF:000009">
    <property type="entry name" value="Phospholipid-transporting ATPase"/>
    <property type="match status" value="1"/>
</dbReference>
<comment type="caution">
    <text evidence="21">The sequence shown here is derived from an EMBL/GenBank/DDBJ whole genome shotgun (WGS) entry which is preliminary data.</text>
</comment>
<evidence type="ECO:0000256" key="13">
    <source>
        <dbReference type="ARBA" id="ARBA00023136"/>
    </source>
</evidence>
<evidence type="ECO:0000313" key="22">
    <source>
        <dbReference type="Proteomes" id="UP000031036"/>
    </source>
</evidence>
<dbReference type="SUPFAM" id="SSF81660">
    <property type="entry name" value="Metal cation-transporting ATPase, ATP-binding domain N"/>
    <property type="match status" value="1"/>
</dbReference>
<feature type="binding site" evidence="16">
    <location>
        <position position="606"/>
    </location>
    <ligand>
        <name>ATP</name>
        <dbReference type="ChEBI" id="CHEBI:30616"/>
    </ligand>
</feature>
<feature type="binding site" evidence="16">
    <location>
        <position position="762"/>
    </location>
    <ligand>
        <name>ATP</name>
        <dbReference type="ChEBI" id="CHEBI:30616"/>
    </ligand>
</feature>
<feature type="binding site" evidence="16">
    <location>
        <position position="737"/>
    </location>
    <ligand>
        <name>ATP</name>
        <dbReference type="ChEBI" id="CHEBI:30616"/>
    </ligand>
</feature>
<dbReference type="EC" id="7.6.2.1" evidence="18"/>
<evidence type="ECO:0000256" key="7">
    <source>
        <dbReference type="ARBA" id="ARBA00022741"/>
    </source>
</evidence>
<dbReference type="Pfam" id="PF16209">
    <property type="entry name" value="PhoLip_ATPase_N"/>
    <property type="match status" value="1"/>
</dbReference>
<feature type="binding site" evidence="16">
    <location>
        <position position="495"/>
    </location>
    <ligand>
        <name>ATP</name>
        <dbReference type="ChEBI" id="CHEBI:30616"/>
    </ligand>
</feature>
<dbReference type="Pfam" id="PF00702">
    <property type="entry name" value="Hydrolase"/>
    <property type="match status" value="1"/>
</dbReference>
<comment type="subcellular location">
    <subcellularLocation>
        <location evidence="2">Endomembrane system</location>
        <topology evidence="2">Multi-pass membrane protein</topology>
    </subcellularLocation>
    <subcellularLocation>
        <location evidence="18">Membrane</location>
        <topology evidence="18">Multi-pass membrane protein</topology>
    </subcellularLocation>
</comment>
<dbReference type="NCBIfam" id="TIGR01652">
    <property type="entry name" value="ATPase-Plipid"/>
    <property type="match status" value="1"/>
</dbReference>
<gene>
    <name evidence="21" type="primary">ATP9B</name>
    <name evidence="21" type="ORF">Tcan_17509</name>
</gene>
<dbReference type="OMA" id="IAITTWH"/>
<dbReference type="SUPFAM" id="SSF81665">
    <property type="entry name" value="Calcium ATPase, transmembrane domain M"/>
    <property type="match status" value="1"/>
</dbReference>
<dbReference type="GO" id="GO:0045332">
    <property type="term" value="P:phospholipid translocation"/>
    <property type="evidence" value="ECO:0007669"/>
    <property type="project" value="TreeGrafter"/>
</dbReference>
<feature type="transmembrane region" description="Helical" evidence="18">
    <location>
        <begin position="897"/>
        <end position="917"/>
    </location>
</feature>
<comment type="cofactor">
    <cofactor evidence="1 17">
        <name>Mg(2+)</name>
        <dbReference type="ChEBI" id="CHEBI:18420"/>
    </cofactor>
</comment>
<dbReference type="InterPro" id="IPR006539">
    <property type="entry name" value="P-type_ATPase_IV"/>
</dbReference>
<keyword evidence="7 16" id="KW-0547">Nucleotide-binding</keyword>
<dbReference type="GO" id="GO:0005802">
    <property type="term" value="C:trans-Golgi network"/>
    <property type="evidence" value="ECO:0007669"/>
    <property type="project" value="TreeGrafter"/>
</dbReference>
<feature type="domain" description="P-type ATPase N-terminal" evidence="19">
    <location>
        <begin position="52"/>
        <end position="107"/>
    </location>
</feature>
<dbReference type="InterPro" id="IPR032630">
    <property type="entry name" value="P_typ_ATPase_c"/>
</dbReference>
<dbReference type="InterPro" id="IPR023298">
    <property type="entry name" value="ATPase_P-typ_TM_dom_sf"/>
</dbReference>
<dbReference type="AlphaFoldDB" id="A0A0B2VAU9"/>
<dbReference type="Pfam" id="PF13246">
    <property type="entry name" value="Cation_ATPase"/>
    <property type="match status" value="1"/>
</dbReference>
<keyword evidence="11 18" id="KW-1133">Transmembrane helix</keyword>
<keyword evidence="8 16" id="KW-0067">ATP-binding</keyword>
<dbReference type="GO" id="GO:0006890">
    <property type="term" value="P:retrograde vesicle-mediated transport, Golgi to endoplasmic reticulum"/>
    <property type="evidence" value="ECO:0007669"/>
    <property type="project" value="TreeGrafter"/>
</dbReference>
<evidence type="ECO:0000256" key="3">
    <source>
        <dbReference type="ARBA" id="ARBA00008109"/>
    </source>
</evidence>
<feature type="binding site" evidence="17">
    <location>
        <position position="758"/>
    </location>
    <ligand>
        <name>Mg(2+)</name>
        <dbReference type="ChEBI" id="CHEBI:18420"/>
    </ligand>
</feature>
<comment type="similarity">
    <text evidence="3 18">Belongs to the cation transport ATPase (P-type) (TC 3.A.3) family. Type IV subfamily.</text>
</comment>
<feature type="transmembrane region" description="Helical" evidence="18">
    <location>
        <begin position="819"/>
        <end position="841"/>
    </location>
</feature>
<protein>
    <recommendedName>
        <fullName evidence="18">Phospholipid-transporting ATPase</fullName>
        <ecNumber evidence="18">7.6.2.1</ecNumber>
    </recommendedName>
</protein>
<feature type="binding site" evidence="16">
    <location>
        <position position="604"/>
    </location>
    <ligand>
        <name>ATP</name>
        <dbReference type="ChEBI" id="CHEBI:30616"/>
    </ligand>
</feature>
<dbReference type="InterPro" id="IPR008250">
    <property type="entry name" value="ATPase_P-typ_transduc_dom_A_sf"/>
</dbReference>
<dbReference type="InterPro" id="IPR036412">
    <property type="entry name" value="HAD-like_sf"/>
</dbReference>
<dbReference type="Pfam" id="PF16212">
    <property type="entry name" value="PhoLip_ATPase_C"/>
    <property type="match status" value="1"/>
</dbReference>
<evidence type="ECO:0000256" key="15">
    <source>
        <dbReference type="PIRSR" id="PIRSR606539-1"/>
    </source>
</evidence>
<evidence type="ECO:0000256" key="5">
    <source>
        <dbReference type="ARBA" id="ARBA00022692"/>
    </source>
</evidence>
<sequence length="1019" mass="114652">MCRLLRWNKCRLKHRDDEEDEETCCWNLLRRRRTLHSRTIRIGHGPILGTAHSFPPNVVCNQKYNIFTFVPLVLFQQFKFFLNLYFLLMACSQFIPAVQIGAPITYWGPDITVGDLIVIQKNKRVPADLVLLRTTEKSGASFIRTDQLDGETDWKLRIAVPVTQNLPRDEDIFDLNVEVYAEKPQKDIHDFVGTFKVSSEDATQDGSLNVENVLWANTVLASGRVIGVVVYTGRETRSVMNTTLPESKVGLLDLEVNNLTKILFLFVLVLASVMVVMKGLDKNWYRYLMRFVLLFSYIIPISLRVNLDMAKLFYAWQIGRDRHIPETVVRSSTIPEELGRISFLLSDKTGTLTRNEMRFKKIHLGTVSFSSDAFEDVSRHVMSAYAGKLGRHSFSSKLQTAVEAIALCHNVTPINENGKCSYQAASPDEVALVEWTETVGVRLAERDLTSMQLQLANGQAKSFQILHLFPFTSETKRMGIIVKDETTDEISLLMKGADTVMANMVQYNDWLEEECSNMAREGLRTLVVAKKVLTPEQLSDFEKHYHQAKMTVVDRSEHMAAVLRRLETDLQLLCLTGVEDRLQDQVTTSLELLRNAGIKIWMLTGDKLETAICIAKSSGLFSKSDNVHDQVTTSLELLRNAGIKIWMLTGDKLETAICIAKSSGLFSKSDNVHVFGQVQTRIEAHNELNALRRKTDVALVLSGTALNVCLQYYEAEVAELVCGCTAVVCCRCSPEQKAQIVNLLRKYRAPQRVAAVGDGGNDVSMIQAAHAGIGIDAHEGKQASLAADFSITQFSHICRLLLVHGRFCYKRSCALSQFVMHRGLIISTMQAIFSCVFYFASVSLYQGVLMVAYSTVYTMLPVFSLVVDRDVTPSNALTYPELYKELGKGRSLSYKTFCIWVLISIYQGSVIMYGALLVFDSDFIHVVSISFTALIVTELIMVALTVHTWHWAMLLAEALSLSLYAGSLLILDQYFDRQFVTSWMFLTKTTAITAVSCLPLYVIKALRRRFSPPSYAKVN</sequence>
<keyword evidence="4" id="KW-0813">Transport</keyword>
<dbReference type="GO" id="GO:0005886">
    <property type="term" value="C:plasma membrane"/>
    <property type="evidence" value="ECO:0007669"/>
    <property type="project" value="TreeGrafter"/>
</dbReference>
<dbReference type="SUPFAM" id="SSF81653">
    <property type="entry name" value="Calcium ATPase, transduction domain A"/>
    <property type="match status" value="1"/>
</dbReference>
<comment type="catalytic activity">
    <reaction evidence="14 18">
        <text>ATP + H2O + phospholipidSide 1 = ADP + phosphate + phospholipidSide 2.</text>
        <dbReference type="EC" id="7.6.2.1"/>
    </reaction>
</comment>
<evidence type="ECO:0000256" key="9">
    <source>
        <dbReference type="ARBA" id="ARBA00022842"/>
    </source>
</evidence>
<feature type="transmembrane region" description="Helical" evidence="18">
    <location>
        <begin position="262"/>
        <end position="281"/>
    </location>
</feature>
<keyword evidence="9 17" id="KW-0460">Magnesium</keyword>
<dbReference type="GO" id="GO:0016887">
    <property type="term" value="F:ATP hydrolysis activity"/>
    <property type="evidence" value="ECO:0007669"/>
    <property type="project" value="InterPro"/>
</dbReference>
<evidence type="ECO:0000256" key="2">
    <source>
        <dbReference type="ARBA" id="ARBA00004127"/>
    </source>
</evidence>
<feature type="binding site" evidence="17">
    <location>
        <position position="349"/>
    </location>
    <ligand>
        <name>Mg(2+)</name>
        <dbReference type="ChEBI" id="CHEBI:18420"/>
    </ligand>
</feature>
<feature type="transmembrane region" description="Helical" evidence="18">
    <location>
        <begin position="847"/>
        <end position="867"/>
    </location>
</feature>
<dbReference type="GO" id="GO:0006897">
    <property type="term" value="P:endocytosis"/>
    <property type="evidence" value="ECO:0007669"/>
    <property type="project" value="TreeGrafter"/>
</dbReference>
<feature type="binding site" evidence="16">
    <location>
        <position position="524"/>
    </location>
    <ligand>
        <name>ATP</name>
        <dbReference type="ChEBI" id="CHEBI:30616"/>
    </ligand>
</feature>
<feature type="binding site" evidence="16">
    <location>
        <position position="761"/>
    </location>
    <ligand>
        <name>ATP</name>
        <dbReference type="ChEBI" id="CHEBI:30616"/>
    </ligand>
</feature>
<keyword evidence="6 17" id="KW-0479">Metal-binding</keyword>
<dbReference type="InterPro" id="IPR023299">
    <property type="entry name" value="ATPase_P-typ_cyto_dom_N"/>
</dbReference>
<dbReference type="OrthoDB" id="377733at2759"/>
<reference evidence="21 22" key="1">
    <citation type="submission" date="2014-11" db="EMBL/GenBank/DDBJ databases">
        <title>Genetic blueprint of the zoonotic pathogen Toxocara canis.</title>
        <authorList>
            <person name="Zhu X.-Q."/>
            <person name="Korhonen P.K."/>
            <person name="Cai H."/>
            <person name="Young N.D."/>
            <person name="Nejsum P."/>
            <person name="von Samson-Himmelstjerna G."/>
            <person name="Boag P.R."/>
            <person name="Tan P."/>
            <person name="Li Q."/>
            <person name="Min J."/>
            <person name="Yang Y."/>
            <person name="Wang X."/>
            <person name="Fang X."/>
            <person name="Hall R.S."/>
            <person name="Hofmann A."/>
            <person name="Sternberg P.W."/>
            <person name="Jex A.R."/>
            <person name="Gasser R.B."/>
        </authorList>
    </citation>
    <scope>NUCLEOTIDE SEQUENCE [LARGE SCALE GENOMIC DNA]</scope>
    <source>
        <strain evidence="21">PN_DK_2014</strain>
    </source>
</reference>
<evidence type="ECO:0000256" key="8">
    <source>
        <dbReference type="ARBA" id="ARBA00022840"/>
    </source>
</evidence>
<dbReference type="InterPro" id="IPR018303">
    <property type="entry name" value="ATPase_P-typ_P_site"/>
</dbReference>
<dbReference type="PRINTS" id="PR00119">
    <property type="entry name" value="CATATPASE"/>
</dbReference>
<dbReference type="Gene3D" id="3.40.1110.10">
    <property type="entry name" value="Calcium-transporting ATPase, cytoplasmic domain N"/>
    <property type="match status" value="1"/>
</dbReference>
<dbReference type="STRING" id="6265.A0A0B2VAU9"/>
<evidence type="ECO:0000259" key="20">
    <source>
        <dbReference type="Pfam" id="PF16212"/>
    </source>
</evidence>
<dbReference type="InterPro" id="IPR023214">
    <property type="entry name" value="HAD_sf"/>
</dbReference>
<dbReference type="GO" id="GO:0005524">
    <property type="term" value="F:ATP binding"/>
    <property type="evidence" value="ECO:0007669"/>
    <property type="project" value="UniProtKB-UniRule"/>
</dbReference>
<proteinExistence type="inferred from homology"/>
<feature type="domain" description="P-type ATPase C-terminal" evidence="20">
    <location>
        <begin position="785"/>
        <end position="1012"/>
    </location>
</feature>
<feature type="binding site" evidence="16">
    <location>
        <position position="429"/>
    </location>
    <ligand>
        <name>ATP</name>
        <dbReference type="ChEBI" id="CHEBI:30616"/>
    </ligand>
</feature>
<keyword evidence="22" id="KW-1185">Reference proteome</keyword>
<dbReference type="InterPro" id="IPR032631">
    <property type="entry name" value="P-type_ATPase_N"/>
</dbReference>
<evidence type="ECO:0000313" key="21">
    <source>
        <dbReference type="EMBL" id="KHN78633.1"/>
    </source>
</evidence>
<feature type="binding site" evidence="17">
    <location>
        <position position="347"/>
    </location>
    <ligand>
        <name>Mg(2+)</name>
        <dbReference type="ChEBI" id="CHEBI:18420"/>
    </ligand>
</feature>
<evidence type="ECO:0000256" key="12">
    <source>
        <dbReference type="ARBA" id="ARBA00023055"/>
    </source>
</evidence>
<dbReference type="GO" id="GO:0005768">
    <property type="term" value="C:endosome"/>
    <property type="evidence" value="ECO:0007669"/>
    <property type="project" value="TreeGrafter"/>
</dbReference>
<dbReference type="Proteomes" id="UP000031036">
    <property type="component" value="Unassembled WGS sequence"/>
</dbReference>
<evidence type="ECO:0000256" key="1">
    <source>
        <dbReference type="ARBA" id="ARBA00001946"/>
    </source>
</evidence>
<keyword evidence="13 18" id="KW-0472">Membrane</keyword>
<dbReference type="FunFam" id="3.40.1110.10:FF:000117">
    <property type="entry name" value="Phospholipid-transporting ATPase"/>
    <property type="match status" value="1"/>
</dbReference>
<feature type="binding site" evidence="16">
    <location>
        <position position="349"/>
    </location>
    <ligand>
        <name>ATP</name>
        <dbReference type="ChEBI" id="CHEBI:30616"/>
    </ligand>
</feature>
<feature type="binding site" evidence="16">
    <location>
        <position position="605"/>
    </location>
    <ligand>
        <name>ATP</name>
        <dbReference type="ChEBI" id="CHEBI:30616"/>
    </ligand>
</feature>
<organism evidence="21 22">
    <name type="scientific">Toxocara canis</name>
    <name type="common">Canine roundworm</name>
    <dbReference type="NCBI Taxonomy" id="6265"/>
    <lineage>
        <taxon>Eukaryota</taxon>
        <taxon>Metazoa</taxon>
        <taxon>Ecdysozoa</taxon>
        <taxon>Nematoda</taxon>
        <taxon>Chromadorea</taxon>
        <taxon>Rhabditida</taxon>
        <taxon>Spirurina</taxon>
        <taxon>Ascaridomorpha</taxon>
        <taxon>Ascaridoidea</taxon>
        <taxon>Toxocaridae</taxon>
        <taxon>Toxocara</taxon>
    </lineage>
</organism>
<evidence type="ECO:0000256" key="11">
    <source>
        <dbReference type="ARBA" id="ARBA00022989"/>
    </source>
</evidence>
<evidence type="ECO:0000256" key="4">
    <source>
        <dbReference type="ARBA" id="ARBA00022448"/>
    </source>
</evidence>
<dbReference type="PANTHER" id="PTHR24092">
    <property type="entry name" value="PROBABLE PHOSPHOLIPID-TRANSPORTING ATPASE"/>
    <property type="match status" value="1"/>
</dbReference>
<feature type="binding site" evidence="16">
    <location>
        <position position="347"/>
    </location>
    <ligand>
        <name>ATP</name>
        <dbReference type="ChEBI" id="CHEBI:30616"/>
    </ligand>
</feature>
<dbReference type="Gene3D" id="2.70.150.10">
    <property type="entry name" value="Calcium-transporting ATPase, cytoplasmic transduction domain A"/>
    <property type="match status" value="1"/>
</dbReference>
<dbReference type="PROSITE" id="PS00154">
    <property type="entry name" value="ATPASE_E1_E2"/>
    <property type="match status" value="1"/>
</dbReference>
<dbReference type="NCBIfam" id="TIGR01494">
    <property type="entry name" value="ATPase_P-type"/>
    <property type="match status" value="2"/>
</dbReference>
<evidence type="ECO:0000256" key="17">
    <source>
        <dbReference type="PIRSR" id="PIRSR606539-3"/>
    </source>
</evidence>
<feature type="binding site" evidence="16">
    <location>
        <position position="731"/>
    </location>
    <ligand>
        <name>ATP</name>
        <dbReference type="ChEBI" id="CHEBI:30616"/>
    </ligand>
</feature>